<keyword evidence="2" id="KW-0812">Transmembrane</keyword>
<reference evidence="4 5" key="1">
    <citation type="submission" date="2019-07" db="EMBL/GenBank/DDBJ databases">
        <title>Whole genome shotgun sequence of Chitinophaga cymbidii NBRC 109752.</title>
        <authorList>
            <person name="Hosoyama A."/>
            <person name="Uohara A."/>
            <person name="Ohji S."/>
            <person name="Ichikawa N."/>
        </authorList>
    </citation>
    <scope>NUCLEOTIDE SEQUENCE [LARGE SCALE GENOMIC DNA]</scope>
    <source>
        <strain evidence="4 5">NBRC 109752</strain>
    </source>
</reference>
<evidence type="ECO:0000313" key="5">
    <source>
        <dbReference type="Proteomes" id="UP000321436"/>
    </source>
</evidence>
<dbReference type="InterPro" id="IPR002641">
    <property type="entry name" value="PNPLA_dom"/>
</dbReference>
<dbReference type="InterPro" id="IPR016035">
    <property type="entry name" value="Acyl_Trfase/lysoPLipase"/>
</dbReference>
<dbReference type="Pfam" id="PF01734">
    <property type="entry name" value="Patatin"/>
    <property type="match status" value="1"/>
</dbReference>
<dbReference type="OrthoDB" id="1488930at2"/>
<dbReference type="SUPFAM" id="SSF52151">
    <property type="entry name" value="FabD/lysophospholipase-like"/>
    <property type="match status" value="1"/>
</dbReference>
<comment type="caution">
    <text evidence="4">The sequence shown here is derived from an EMBL/GenBank/DDBJ whole genome shotgun (WGS) entry which is preliminary data.</text>
</comment>
<organism evidence="4 5">
    <name type="scientific">Chitinophaga cymbidii</name>
    <dbReference type="NCBI Taxonomy" id="1096750"/>
    <lineage>
        <taxon>Bacteria</taxon>
        <taxon>Pseudomonadati</taxon>
        <taxon>Bacteroidota</taxon>
        <taxon>Chitinophagia</taxon>
        <taxon>Chitinophagales</taxon>
        <taxon>Chitinophagaceae</taxon>
        <taxon>Chitinophaga</taxon>
    </lineage>
</organism>
<evidence type="ECO:0000259" key="3">
    <source>
        <dbReference type="Pfam" id="PF01734"/>
    </source>
</evidence>
<keyword evidence="1" id="KW-0443">Lipid metabolism</keyword>
<sequence length="754" mass="87364">MKRFWSRTFYSFPIQLLLLHFRKYQVLLIFWAILFSTINGGFAKLFGGDALFLAPEYLGKVNFYSTTVLGVASAVFTMSWNITTFILHSGRFKFLATTSQPFFRYCLNNSIIPTLFLLCLLWRGWQYQRWQELNTIPQILLLAEGFICGYLAVIFFSFFYFFNADKNIGRRLMKKFGNPRNFLRTVMKPNQERDENALPVINYFSSPWRIRRARNVDHYNKHYLDNIFRQHHFAAIITVGLALLFLVVMAYLMDYNAFRIPAGASVLIFFAFLIGVAGAYAYLLESWAIPVLVVLILGLNWMVTNQWIDNRNKAYGLNYRDKEDRPEYSVHHLQEFFTAPRSEADEKHTLQILENWKAKFPAGTKPPLIIINTSGGGSRSAAWTMNVLQRYDSLLHGRLLKHTMLMTGASGGMLGATYFRELYLRKLNSNLPTSRNLYDSLYCEKISRDLLNSVFSSFAVNDFITPFRHFSIGQNTYAKDRGYAFEMQLNINTDNVLNKTVGAYREAEYQARIPMLIWCATINADGRRLLISPQPVSYLCAADYRYPTRSMRDVDGVDFLQFFSRQHADQLKVTSAIRMSATFPYVLPNVFLPSNPIVDVMDAGIRDNFGQETSLRFLYTFRNWINENTGGVVFLQIRDTRKNDVTPIKQHKDLSDLLFEPLFSMQAHWMSMQDFHQDHLINYMEGYFPGKFKRLIFQYVPQQADKAAALSWHLTPREKQDIARALDNPANQQAFRLLQEALPAVTAEKLSADR</sequence>
<evidence type="ECO:0000313" key="4">
    <source>
        <dbReference type="EMBL" id="GEP95217.1"/>
    </source>
</evidence>
<feature type="transmembrane region" description="Helical" evidence="2">
    <location>
        <begin position="102"/>
        <end position="124"/>
    </location>
</feature>
<evidence type="ECO:0000256" key="2">
    <source>
        <dbReference type="SAM" id="Phobius"/>
    </source>
</evidence>
<dbReference type="AlphaFoldDB" id="A0A512RHQ2"/>
<feature type="transmembrane region" description="Helical" evidence="2">
    <location>
        <begin position="63"/>
        <end position="82"/>
    </location>
</feature>
<feature type="transmembrane region" description="Helical" evidence="2">
    <location>
        <begin position="136"/>
        <end position="162"/>
    </location>
</feature>
<evidence type="ECO:0000256" key="1">
    <source>
        <dbReference type="ARBA" id="ARBA00023098"/>
    </source>
</evidence>
<accession>A0A512RHQ2</accession>
<keyword evidence="5" id="KW-1185">Reference proteome</keyword>
<proteinExistence type="predicted"/>
<dbReference type="RefSeq" id="WP_146859294.1">
    <property type="nucleotide sequence ID" value="NZ_BKAU01000001.1"/>
</dbReference>
<feature type="domain" description="PNPLA" evidence="3">
    <location>
        <begin position="374"/>
        <end position="609"/>
    </location>
</feature>
<dbReference type="GO" id="GO:0006629">
    <property type="term" value="P:lipid metabolic process"/>
    <property type="evidence" value="ECO:0007669"/>
    <property type="project" value="UniProtKB-KW"/>
</dbReference>
<feature type="transmembrane region" description="Helical" evidence="2">
    <location>
        <begin position="258"/>
        <end position="280"/>
    </location>
</feature>
<gene>
    <name evidence="4" type="ORF">CCY01nite_14770</name>
</gene>
<keyword evidence="2" id="KW-1133">Transmembrane helix</keyword>
<name>A0A512RHQ2_9BACT</name>
<protein>
    <recommendedName>
        <fullName evidence="3">PNPLA domain-containing protein</fullName>
    </recommendedName>
</protein>
<feature type="transmembrane region" description="Helical" evidence="2">
    <location>
        <begin position="287"/>
        <end position="303"/>
    </location>
</feature>
<feature type="transmembrane region" description="Helical" evidence="2">
    <location>
        <begin position="21"/>
        <end position="43"/>
    </location>
</feature>
<dbReference type="EMBL" id="BKAU01000001">
    <property type="protein sequence ID" value="GEP95217.1"/>
    <property type="molecule type" value="Genomic_DNA"/>
</dbReference>
<feature type="transmembrane region" description="Helical" evidence="2">
    <location>
        <begin position="233"/>
        <end position="252"/>
    </location>
</feature>
<dbReference type="Gene3D" id="3.40.1090.10">
    <property type="entry name" value="Cytosolic phospholipase A2 catalytic domain"/>
    <property type="match status" value="1"/>
</dbReference>
<dbReference type="Proteomes" id="UP000321436">
    <property type="component" value="Unassembled WGS sequence"/>
</dbReference>
<keyword evidence="2" id="KW-0472">Membrane</keyword>